<dbReference type="RefSeq" id="WP_147869193.1">
    <property type="nucleotide sequence ID" value="NZ_CP036264.1"/>
</dbReference>
<organism evidence="2 3">
    <name type="scientific">Stieleria maiorica</name>
    <dbReference type="NCBI Taxonomy" id="2795974"/>
    <lineage>
        <taxon>Bacteria</taxon>
        <taxon>Pseudomonadati</taxon>
        <taxon>Planctomycetota</taxon>
        <taxon>Planctomycetia</taxon>
        <taxon>Pirellulales</taxon>
        <taxon>Pirellulaceae</taxon>
        <taxon>Stieleria</taxon>
    </lineage>
</organism>
<keyword evidence="3" id="KW-1185">Reference proteome</keyword>
<dbReference type="Pfam" id="PF07963">
    <property type="entry name" value="N_methyl"/>
    <property type="match status" value="1"/>
</dbReference>
<dbReference type="InterPro" id="IPR012902">
    <property type="entry name" value="N_methyl_site"/>
</dbReference>
<gene>
    <name evidence="2" type="ORF">Mal15_39220</name>
</gene>
<dbReference type="Gene3D" id="3.30.700.10">
    <property type="entry name" value="Glycoprotein, Type 4 Pilin"/>
    <property type="match status" value="1"/>
</dbReference>
<evidence type="ECO:0000313" key="2">
    <source>
        <dbReference type="EMBL" id="QEF99855.1"/>
    </source>
</evidence>
<dbReference type="NCBIfam" id="TIGR02532">
    <property type="entry name" value="IV_pilin_GFxxxE"/>
    <property type="match status" value="1"/>
</dbReference>
<dbReference type="SUPFAM" id="SSF54523">
    <property type="entry name" value="Pili subunits"/>
    <property type="match status" value="1"/>
</dbReference>
<dbReference type="AlphaFoldDB" id="A0A5B9MJR5"/>
<keyword evidence="1" id="KW-0812">Transmembrane</keyword>
<keyword evidence="1" id="KW-0472">Membrane</keyword>
<evidence type="ECO:0000256" key="1">
    <source>
        <dbReference type="SAM" id="Phobius"/>
    </source>
</evidence>
<feature type="transmembrane region" description="Helical" evidence="1">
    <location>
        <begin position="22"/>
        <end position="44"/>
    </location>
</feature>
<proteinExistence type="predicted"/>
<sequence length="212" mass="23167">MMFIEESDRTTEQRRGFTLLELLLVLAIMSVLASIAIPQVAWLLGDRRIVRGAKLIREELILARVDAMRQGRILMVDAMLESGQLRVQPYFSMADSVNAIDQTGTQSAMLSGAEQGQFVPVVQDESEIRQLELPDDVVVKSVSVVSAARAMEIQQATISNQAEGYSQPILFYPDGTTSTAAVVLSHPEHGQITVKLRGITGDVTLSEVGPNQ</sequence>
<dbReference type="InterPro" id="IPR045584">
    <property type="entry name" value="Pilin-like"/>
</dbReference>
<dbReference type="KEGG" id="smam:Mal15_39220"/>
<evidence type="ECO:0008006" key="4">
    <source>
        <dbReference type="Google" id="ProtNLM"/>
    </source>
</evidence>
<evidence type="ECO:0000313" key="3">
    <source>
        <dbReference type="Proteomes" id="UP000321353"/>
    </source>
</evidence>
<dbReference type="PROSITE" id="PS00409">
    <property type="entry name" value="PROKAR_NTER_METHYL"/>
    <property type="match status" value="1"/>
</dbReference>
<reference evidence="2 3" key="1">
    <citation type="submission" date="2019-02" db="EMBL/GenBank/DDBJ databases">
        <title>Planctomycetal bacteria perform biofilm scaping via a novel small molecule.</title>
        <authorList>
            <person name="Jeske O."/>
            <person name="Boedeker C."/>
            <person name="Wiegand S."/>
            <person name="Breitling P."/>
            <person name="Kallscheuer N."/>
            <person name="Jogler M."/>
            <person name="Rohde M."/>
            <person name="Petersen J."/>
            <person name="Medema M.H."/>
            <person name="Surup F."/>
            <person name="Jogler C."/>
        </authorList>
    </citation>
    <scope>NUCLEOTIDE SEQUENCE [LARGE SCALE GENOMIC DNA]</scope>
    <source>
        <strain evidence="2 3">Mal15</strain>
    </source>
</reference>
<accession>A0A5B9MJR5</accession>
<keyword evidence="1" id="KW-1133">Transmembrane helix</keyword>
<dbReference type="EMBL" id="CP036264">
    <property type="protein sequence ID" value="QEF99855.1"/>
    <property type="molecule type" value="Genomic_DNA"/>
</dbReference>
<name>A0A5B9MJR5_9BACT</name>
<dbReference type="Proteomes" id="UP000321353">
    <property type="component" value="Chromosome"/>
</dbReference>
<protein>
    <recommendedName>
        <fullName evidence="4">Type II secretion system protein H</fullName>
    </recommendedName>
</protein>